<gene>
    <name evidence="1" type="ORF">LY60_00676</name>
</gene>
<dbReference type="RefSeq" id="WP_212633444.1">
    <property type="nucleotide sequence ID" value="NZ_JBCFAR010000001.1"/>
</dbReference>
<evidence type="ECO:0000313" key="2">
    <source>
        <dbReference type="Proteomes" id="UP000315343"/>
    </source>
</evidence>
<dbReference type="InterPro" id="IPR018841">
    <property type="entry name" value="DUF2442"/>
</dbReference>
<dbReference type="Pfam" id="PF10387">
    <property type="entry name" value="DUF2442"/>
    <property type="match status" value="1"/>
</dbReference>
<evidence type="ECO:0000313" key="1">
    <source>
        <dbReference type="EMBL" id="TWH82378.1"/>
    </source>
</evidence>
<sequence length="86" mass="10018">MILYFKNAVPKDDYTLSIEFSNGRNVEFPFSNMLMQFRFSPLKDECVWKAVEVFPTHLEWNTGTFQVNLNIEEIVPIVKIKSEKGG</sequence>
<dbReference type="AlphaFoldDB" id="A0A562JGV5"/>
<organism evidence="1 2">
    <name type="scientific">Sedimentibacter saalensis</name>
    <dbReference type="NCBI Taxonomy" id="130788"/>
    <lineage>
        <taxon>Bacteria</taxon>
        <taxon>Bacillati</taxon>
        <taxon>Bacillota</taxon>
        <taxon>Tissierellia</taxon>
        <taxon>Sedimentibacter</taxon>
    </lineage>
</organism>
<comment type="caution">
    <text evidence="1">The sequence shown here is derived from an EMBL/GenBank/DDBJ whole genome shotgun (WGS) entry which is preliminary data.</text>
</comment>
<protein>
    <submittedName>
        <fullName evidence="1">Uncharacterized protein DUF2442</fullName>
    </submittedName>
</protein>
<accession>A0A562JGV5</accession>
<dbReference type="InterPro" id="IPR036782">
    <property type="entry name" value="NE0471-like_N"/>
</dbReference>
<dbReference type="Proteomes" id="UP000315343">
    <property type="component" value="Unassembled WGS sequence"/>
</dbReference>
<name>A0A562JGV5_9FIRM</name>
<proteinExistence type="predicted"/>
<dbReference type="Gene3D" id="3.30.2020.10">
    <property type="entry name" value="NE0471-like N-terminal domain"/>
    <property type="match status" value="1"/>
</dbReference>
<dbReference type="EMBL" id="VLKH01000002">
    <property type="protein sequence ID" value="TWH82378.1"/>
    <property type="molecule type" value="Genomic_DNA"/>
</dbReference>
<dbReference type="SUPFAM" id="SSF143880">
    <property type="entry name" value="NE0471 N-terminal domain-like"/>
    <property type="match status" value="1"/>
</dbReference>
<reference evidence="1 2" key="1">
    <citation type="submission" date="2019-07" db="EMBL/GenBank/DDBJ databases">
        <title>Genomic Encyclopedia of Type Strains, Phase I: the one thousand microbial genomes (KMG-I) project.</title>
        <authorList>
            <person name="Kyrpides N."/>
        </authorList>
    </citation>
    <scope>NUCLEOTIDE SEQUENCE [LARGE SCALE GENOMIC DNA]</scope>
    <source>
        <strain evidence="1 2">DSM 13558</strain>
    </source>
</reference>
<keyword evidence="2" id="KW-1185">Reference proteome</keyword>